<gene>
    <name evidence="2" type="ORF">Ga0061079_101211</name>
</gene>
<dbReference type="InterPro" id="IPR002881">
    <property type="entry name" value="DUF58"/>
</dbReference>
<dbReference type="SUPFAM" id="SSF53300">
    <property type="entry name" value="vWA-like"/>
    <property type="match status" value="1"/>
</dbReference>
<reference evidence="2 3" key="1">
    <citation type="submission" date="2016-01" db="EMBL/GenBank/DDBJ databases">
        <authorList>
            <person name="McClelland M."/>
            <person name="Jain A."/>
            <person name="Saraogi P."/>
            <person name="Mendelson R."/>
            <person name="Westerman R."/>
            <person name="SanMiguel P."/>
            <person name="Csonka L."/>
        </authorList>
    </citation>
    <scope>NUCLEOTIDE SEQUENCE [LARGE SCALE GENOMIC DNA]</scope>
    <source>
        <strain evidence="2 3">R-53146</strain>
    </source>
</reference>
<dbReference type="EMBL" id="FCOR01000001">
    <property type="protein sequence ID" value="CVK15397.1"/>
    <property type="molecule type" value="Genomic_DNA"/>
</dbReference>
<dbReference type="Proteomes" id="UP000182761">
    <property type="component" value="Unassembled WGS sequence"/>
</dbReference>
<dbReference type="Pfam" id="PF01882">
    <property type="entry name" value="DUF58"/>
    <property type="match status" value="1"/>
</dbReference>
<protein>
    <recommendedName>
        <fullName evidence="1">DUF58 domain-containing protein</fullName>
    </recommendedName>
</protein>
<evidence type="ECO:0000313" key="2">
    <source>
        <dbReference type="EMBL" id="CVK15397.1"/>
    </source>
</evidence>
<sequence>MFLGEYHSSFKGIGMTFSEVRQYQFGDDVRKIDWNKTARYNEPFVKIFEEEREMVSMILIDISASMNFGTKKQLKKEMVAEIGATLALSAVKNNDKVGLVLFSDKIEFFIAPKKGNAHIVRIIKKILEAEPKHTRTDLSVVFDFIIKTIKRKSTIFLISDFDVTYFERNLRILTKKHDITGIRVYDRIEKIFPDMGLIYLEDLETGKLQWVDTSSKVVRDKYSEYYQRLMNITENVFIKNGAGFLNIPAHGDYIKILFNYFRGHH</sequence>
<keyword evidence="3" id="KW-1185">Reference proteome</keyword>
<dbReference type="PANTHER" id="PTHR33608:SF6">
    <property type="entry name" value="BLL2464 PROTEIN"/>
    <property type="match status" value="1"/>
</dbReference>
<organism evidence="2 3">
    <name type="scientific">Apibacter mensalis</name>
    <dbReference type="NCBI Taxonomy" id="1586267"/>
    <lineage>
        <taxon>Bacteria</taxon>
        <taxon>Pseudomonadati</taxon>
        <taxon>Bacteroidota</taxon>
        <taxon>Flavobacteriia</taxon>
        <taxon>Flavobacteriales</taxon>
        <taxon>Weeksellaceae</taxon>
        <taxon>Apibacter</taxon>
    </lineage>
</organism>
<evidence type="ECO:0000313" key="3">
    <source>
        <dbReference type="Proteomes" id="UP000182761"/>
    </source>
</evidence>
<dbReference type="InterPro" id="IPR036465">
    <property type="entry name" value="vWFA_dom_sf"/>
</dbReference>
<feature type="domain" description="DUF58" evidence="1">
    <location>
        <begin position="19"/>
        <end position="227"/>
    </location>
</feature>
<proteinExistence type="predicted"/>
<dbReference type="AlphaFoldDB" id="A0A0X3AMP1"/>
<name>A0A0X3AMP1_9FLAO</name>
<dbReference type="PANTHER" id="PTHR33608">
    <property type="entry name" value="BLL2464 PROTEIN"/>
    <property type="match status" value="1"/>
</dbReference>
<dbReference type="CDD" id="cd00198">
    <property type="entry name" value="vWFA"/>
    <property type="match status" value="1"/>
</dbReference>
<evidence type="ECO:0000259" key="1">
    <source>
        <dbReference type="Pfam" id="PF01882"/>
    </source>
</evidence>
<dbReference type="Gene3D" id="3.40.50.410">
    <property type="entry name" value="von Willebrand factor, type A domain"/>
    <property type="match status" value="1"/>
</dbReference>
<dbReference type="STRING" id="1586267.GCA_001418685_00212"/>
<accession>A0A0X3AMP1</accession>